<dbReference type="Pfam" id="PF00563">
    <property type="entry name" value="EAL"/>
    <property type="match status" value="1"/>
</dbReference>
<dbReference type="InterPro" id="IPR000700">
    <property type="entry name" value="PAS-assoc_C"/>
</dbReference>
<dbReference type="InterPro" id="IPR001633">
    <property type="entry name" value="EAL_dom"/>
</dbReference>
<dbReference type="Gene3D" id="3.20.20.450">
    <property type="entry name" value="EAL domain"/>
    <property type="match status" value="1"/>
</dbReference>
<dbReference type="InterPro" id="IPR052155">
    <property type="entry name" value="Biofilm_reg_signaling"/>
</dbReference>
<dbReference type="InterPro" id="IPR035965">
    <property type="entry name" value="PAS-like_dom_sf"/>
</dbReference>
<dbReference type="Proteomes" id="UP000539538">
    <property type="component" value="Unassembled WGS sequence"/>
</dbReference>
<dbReference type="SUPFAM" id="SSF141868">
    <property type="entry name" value="EAL domain-like"/>
    <property type="match status" value="1"/>
</dbReference>
<dbReference type="PROSITE" id="PS50113">
    <property type="entry name" value="PAC"/>
    <property type="match status" value="1"/>
</dbReference>
<evidence type="ECO:0000259" key="1">
    <source>
        <dbReference type="PROSITE" id="PS50112"/>
    </source>
</evidence>
<sequence>MCDHAAGSHVVSPGGDRISDSSLGGFVENIEFALVVIDASGNITFVNKSAERMFGYARSDMVGHTLDLIIPPRLRGAHNAGIARVGSGTPSKLTGKTVEVAALRRDGSEFPIELSLSVWHGPDGVSMGGMIRDISDRRQRDMRLHRLAHQDTLTGLPNRFQFDTRLEEALAAGEQTAVLLIDLDGFKKVNDTLGHSTGDTLLQALAVRLPAALEANAMVARLGSDEFAVLLRGTGSPSAGEAAASSLLQSFEKPFEIGDHLIKLGVSIGGAVAPSDGGDAEELLASADLALYRARQQGNSYRMFEPDMRNAVAARRALQDELLRAIGAGEFVLHYQPQVCLESGKVLGAEALLRWNHPSRGLLSPADFLAVLESHSGALTVGGWILDEACRQSAEWRARGLAPISMAVNLFAVQVNAGNLAETVLTTLARHGLPADALELEVTETIALDHEERTLAPFRKLGEAGVGLAFDDFGTGHAALSTIKRFPLTLLKIDRSFIRDMLSQPQDAAIVRAVLGMARDMGLAVVAEGIETRAQEAALYAMGCRVGQGYLYSKALPPADFEHLMKRPAKAARKAAAAKI</sequence>
<dbReference type="NCBIfam" id="TIGR00254">
    <property type="entry name" value="GGDEF"/>
    <property type="match status" value="1"/>
</dbReference>
<dbReference type="SMART" id="SM00052">
    <property type="entry name" value="EAL"/>
    <property type="match status" value="1"/>
</dbReference>
<dbReference type="InterPro" id="IPR000160">
    <property type="entry name" value="GGDEF_dom"/>
</dbReference>
<dbReference type="Pfam" id="PF00990">
    <property type="entry name" value="GGDEF"/>
    <property type="match status" value="1"/>
</dbReference>
<dbReference type="InterPro" id="IPR043128">
    <property type="entry name" value="Rev_trsase/Diguanyl_cyclase"/>
</dbReference>
<feature type="domain" description="GGDEF" evidence="4">
    <location>
        <begin position="174"/>
        <end position="306"/>
    </location>
</feature>
<evidence type="ECO:0000259" key="4">
    <source>
        <dbReference type="PROSITE" id="PS50887"/>
    </source>
</evidence>
<feature type="domain" description="EAL" evidence="3">
    <location>
        <begin position="315"/>
        <end position="569"/>
    </location>
</feature>
<feature type="domain" description="PAS" evidence="1">
    <location>
        <begin position="19"/>
        <end position="71"/>
    </location>
</feature>
<dbReference type="RefSeq" id="WP_246389613.1">
    <property type="nucleotide sequence ID" value="NZ_BAAAVZ010000010.1"/>
</dbReference>
<organism evidence="5 6">
    <name type="scientific">Aminobacter niigataensis</name>
    <dbReference type="NCBI Taxonomy" id="83265"/>
    <lineage>
        <taxon>Bacteria</taxon>
        <taxon>Pseudomonadati</taxon>
        <taxon>Pseudomonadota</taxon>
        <taxon>Alphaproteobacteria</taxon>
        <taxon>Hyphomicrobiales</taxon>
        <taxon>Phyllobacteriaceae</taxon>
        <taxon>Aminobacter</taxon>
    </lineage>
</organism>
<protein>
    <submittedName>
        <fullName evidence="5">Diguanylate cyclase (GGDEF)-like protein/PAS domain S-box-containing protein</fullName>
    </submittedName>
</protein>
<evidence type="ECO:0000259" key="2">
    <source>
        <dbReference type="PROSITE" id="PS50113"/>
    </source>
</evidence>
<dbReference type="CDD" id="cd01948">
    <property type="entry name" value="EAL"/>
    <property type="match status" value="1"/>
</dbReference>
<dbReference type="EMBL" id="JACHOT010000004">
    <property type="protein sequence ID" value="MBB4651568.1"/>
    <property type="molecule type" value="Genomic_DNA"/>
</dbReference>
<proteinExistence type="predicted"/>
<evidence type="ECO:0000259" key="3">
    <source>
        <dbReference type="PROSITE" id="PS50883"/>
    </source>
</evidence>
<dbReference type="PANTHER" id="PTHR44757">
    <property type="entry name" value="DIGUANYLATE CYCLASE DGCP"/>
    <property type="match status" value="1"/>
</dbReference>
<dbReference type="CDD" id="cd00130">
    <property type="entry name" value="PAS"/>
    <property type="match status" value="1"/>
</dbReference>
<evidence type="ECO:0000313" key="6">
    <source>
        <dbReference type="Proteomes" id="UP000539538"/>
    </source>
</evidence>
<dbReference type="PROSITE" id="PS50883">
    <property type="entry name" value="EAL"/>
    <property type="match status" value="1"/>
</dbReference>
<evidence type="ECO:0000313" key="5">
    <source>
        <dbReference type="EMBL" id="MBB4651568.1"/>
    </source>
</evidence>
<dbReference type="InterPro" id="IPR029787">
    <property type="entry name" value="Nucleotide_cyclase"/>
</dbReference>
<comment type="caution">
    <text evidence="5">The sequence shown here is derived from an EMBL/GenBank/DDBJ whole genome shotgun (WGS) entry which is preliminary data.</text>
</comment>
<dbReference type="PROSITE" id="PS50112">
    <property type="entry name" value="PAS"/>
    <property type="match status" value="1"/>
</dbReference>
<dbReference type="SMART" id="SM00267">
    <property type="entry name" value="GGDEF"/>
    <property type="match status" value="1"/>
</dbReference>
<dbReference type="Pfam" id="PF13426">
    <property type="entry name" value="PAS_9"/>
    <property type="match status" value="1"/>
</dbReference>
<dbReference type="NCBIfam" id="TIGR00229">
    <property type="entry name" value="sensory_box"/>
    <property type="match status" value="1"/>
</dbReference>
<dbReference type="InterPro" id="IPR035919">
    <property type="entry name" value="EAL_sf"/>
</dbReference>
<dbReference type="CDD" id="cd01949">
    <property type="entry name" value="GGDEF"/>
    <property type="match status" value="1"/>
</dbReference>
<dbReference type="Gene3D" id="3.30.450.20">
    <property type="entry name" value="PAS domain"/>
    <property type="match status" value="1"/>
</dbReference>
<dbReference type="PROSITE" id="PS50887">
    <property type="entry name" value="GGDEF"/>
    <property type="match status" value="1"/>
</dbReference>
<dbReference type="SUPFAM" id="SSF55785">
    <property type="entry name" value="PYP-like sensor domain (PAS domain)"/>
    <property type="match status" value="1"/>
</dbReference>
<accession>A0ABR6L4M8</accession>
<dbReference type="PANTHER" id="PTHR44757:SF2">
    <property type="entry name" value="BIOFILM ARCHITECTURE MAINTENANCE PROTEIN MBAA"/>
    <property type="match status" value="1"/>
</dbReference>
<dbReference type="SUPFAM" id="SSF55073">
    <property type="entry name" value="Nucleotide cyclase"/>
    <property type="match status" value="1"/>
</dbReference>
<reference evidence="5 6" key="1">
    <citation type="submission" date="2020-08" db="EMBL/GenBank/DDBJ databases">
        <title>Genomic Encyclopedia of Type Strains, Phase IV (KMG-IV): sequencing the most valuable type-strain genomes for metagenomic binning, comparative biology and taxonomic classification.</title>
        <authorList>
            <person name="Goeker M."/>
        </authorList>
    </citation>
    <scope>NUCLEOTIDE SEQUENCE [LARGE SCALE GENOMIC DNA]</scope>
    <source>
        <strain evidence="5 6">DSM 7050</strain>
    </source>
</reference>
<keyword evidence="6" id="KW-1185">Reference proteome</keyword>
<gene>
    <name evidence="5" type="ORF">GGQ99_003335</name>
</gene>
<dbReference type="SMART" id="SM00091">
    <property type="entry name" value="PAS"/>
    <property type="match status" value="1"/>
</dbReference>
<name>A0ABR6L4M8_9HYPH</name>
<dbReference type="Gene3D" id="3.30.70.270">
    <property type="match status" value="1"/>
</dbReference>
<dbReference type="InterPro" id="IPR000014">
    <property type="entry name" value="PAS"/>
</dbReference>
<feature type="domain" description="PAC" evidence="2">
    <location>
        <begin position="96"/>
        <end position="146"/>
    </location>
</feature>